<keyword evidence="4" id="KW-0539">Nucleus</keyword>
<evidence type="ECO:0000256" key="3">
    <source>
        <dbReference type="ARBA" id="ARBA00023163"/>
    </source>
</evidence>
<dbReference type="GeneID" id="63728969"/>
<dbReference type="InterPro" id="IPR036864">
    <property type="entry name" value="Zn2-C6_fun-type_DNA-bd_sf"/>
</dbReference>
<evidence type="ECO:0000313" key="8">
    <source>
        <dbReference type="Proteomes" id="UP000184073"/>
    </source>
</evidence>
<reference evidence="8" key="1">
    <citation type="journal article" date="2017" name="Genome Biol.">
        <title>Comparative genomics reveals high biological diversity and specific adaptations in the industrially and medically important fungal genus Aspergillus.</title>
        <authorList>
            <person name="de Vries R.P."/>
            <person name="Riley R."/>
            <person name="Wiebenga A."/>
            <person name="Aguilar-Osorio G."/>
            <person name="Amillis S."/>
            <person name="Uchima C.A."/>
            <person name="Anderluh G."/>
            <person name="Asadollahi M."/>
            <person name="Askin M."/>
            <person name="Barry K."/>
            <person name="Battaglia E."/>
            <person name="Bayram O."/>
            <person name="Benocci T."/>
            <person name="Braus-Stromeyer S.A."/>
            <person name="Caldana C."/>
            <person name="Canovas D."/>
            <person name="Cerqueira G.C."/>
            <person name="Chen F."/>
            <person name="Chen W."/>
            <person name="Choi C."/>
            <person name="Clum A."/>
            <person name="Dos Santos R.A."/>
            <person name="Damasio A.R."/>
            <person name="Diallinas G."/>
            <person name="Emri T."/>
            <person name="Fekete E."/>
            <person name="Flipphi M."/>
            <person name="Freyberg S."/>
            <person name="Gallo A."/>
            <person name="Gournas C."/>
            <person name="Habgood R."/>
            <person name="Hainaut M."/>
            <person name="Harispe M.L."/>
            <person name="Henrissat B."/>
            <person name="Hilden K.S."/>
            <person name="Hope R."/>
            <person name="Hossain A."/>
            <person name="Karabika E."/>
            <person name="Karaffa L."/>
            <person name="Karanyi Z."/>
            <person name="Krasevec N."/>
            <person name="Kuo A."/>
            <person name="Kusch H."/>
            <person name="LaButti K."/>
            <person name="Lagendijk E.L."/>
            <person name="Lapidus A."/>
            <person name="Levasseur A."/>
            <person name="Lindquist E."/>
            <person name="Lipzen A."/>
            <person name="Logrieco A.F."/>
            <person name="MacCabe A."/>
            <person name="Maekelae M.R."/>
            <person name="Malavazi I."/>
            <person name="Melin P."/>
            <person name="Meyer V."/>
            <person name="Mielnichuk N."/>
            <person name="Miskei M."/>
            <person name="Molnar A.P."/>
            <person name="Mule G."/>
            <person name="Ngan C.Y."/>
            <person name="Orejas M."/>
            <person name="Orosz E."/>
            <person name="Ouedraogo J.P."/>
            <person name="Overkamp K.M."/>
            <person name="Park H.-S."/>
            <person name="Perrone G."/>
            <person name="Piumi F."/>
            <person name="Punt P.J."/>
            <person name="Ram A.F."/>
            <person name="Ramon A."/>
            <person name="Rauscher S."/>
            <person name="Record E."/>
            <person name="Riano-Pachon D.M."/>
            <person name="Robert V."/>
            <person name="Roehrig J."/>
            <person name="Ruller R."/>
            <person name="Salamov A."/>
            <person name="Salih N.S."/>
            <person name="Samson R.A."/>
            <person name="Sandor E."/>
            <person name="Sanguinetti M."/>
            <person name="Schuetze T."/>
            <person name="Sepcic K."/>
            <person name="Shelest E."/>
            <person name="Sherlock G."/>
            <person name="Sophianopoulou V."/>
            <person name="Squina F.M."/>
            <person name="Sun H."/>
            <person name="Susca A."/>
            <person name="Todd R.B."/>
            <person name="Tsang A."/>
            <person name="Unkles S.E."/>
            <person name="van de Wiele N."/>
            <person name="van Rossen-Uffink D."/>
            <person name="Oliveira J.V."/>
            <person name="Vesth T.C."/>
            <person name="Visser J."/>
            <person name="Yu J.-H."/>
            <person name="Zhou M."/>
            <person name="Andersen M.R."/>
            <person name="Archer D.B."/>
            <person name="Baker S.E."/>
            <person name="Benoit I."/>
            <person name="Brakhage A.A."/>
            <person name="Braus G.H."/>
            <person name="Fischer R."/>
            <person name="Frisvad J.C."/>
            <person name="Goldman G.H."/>
            <person name="Houbraken J."/>
            <person name="Oakley B."/>
            <person name="Pocsi I."/>
            <person name="Scazzocchio C."/>
            <person name="Seiboth B."/>
            <person name="vanKuyk P.A."/>
            <person name="Wortman J."/>
            <person name="Dyer P.S."/>
            <person name="Grigoriev I.V."/>
        </authorList>
    </citation>
    <scope>NUCLEOTIDE SEQUENCE [LARGE SCALE GENOMIC DNA]</scope>
    <source>
        <strain evidence="8">CBS 583.65</strain>
    </source>
</reference>
<organism evidence="7 8">
    <name type="scientific">Aspergillus versicolor CBS 583.65</name>
    <dbReference type="NCBI Taxonomy" id="1036611"/>
    <lineage>
        <taxon>Eukaryota</taxon>
        <taxon>Fungi</taxon>
        <taxon>Dikarya</taxon>
        <taxon>Ascomycota</taxon>
        <taxon>Pezizomycotina</taxon>
        <taxon>Eurotiomycetes</taxon>
        <taxon>Eurotiomycetidae</taxon>
        <taxon>Eurotiales</taxon>
        <taxon>Aspergillaceae</taxon>
        <taxon>Aspergillus</taxon>
        <taxon>Aspergillus subgen. Nidulantes</taxon>
    </lineage>
</organism>
<feature type="compositionally biased region" description="Low complexity" evidence="5">
    <location>
        <begin position="454"/>
        <end position="466"/>
    </location>
</feature>
<dbReference type="GO" id="GO:0003677">
    <property type="term" value="F:DNA binding"/>
    <property type="evidence" value="ECO:0007669"/>
    <property type="project" value="UniProtKB-KW"/>
</dbReference>
<dbReference type="GO" id="GO:0006351">
    <property type="term" value="P:DNA-templated transcription"/>
    <property type="evidence" value="ECO:0007669"/>
    <property type="project" value="InterPro"/>
</dbReference>
<evidence type="ECO:0000313" key="7">
    <source>
        <dbReference type="EMBL" id="OJJ06696.1"/>
    </source>
</evidence>
<dbReference type="Proteomes" id="UP000184073">
    <property type="component" value="Unassembled WGS sequence"/>
</dbReference>
<dbReference type="PANTHER" id="PTHR47425:SF2">
    <property type="entry name" value="FARB-RELATED"/>
    <property type="match status" value="1"/>
</dbReference>
<dbReference type="SUPFAM" id="SSF57701">
    <property type="entry name" value="Zn2/Cys6 DNA-binding domain"/>
    <property type="match status" value="1"/>
</dbReference>
<dbReference type="VEuPathDB" id="FungiDB:ASPVEDRAFT_46055"/>
<dbReference type="InterPro" id="IPR007219">
    <property type="entry name" value="XnlR_reg_dom"/>
</dbReference>
<dbReference type="CDD" id="cd12148">
    <property type="entry name" value="fungal_TF_MHR"/>
    <property type="match status" value="1"/>
</dbReference>
<evidence type="ECO:0000256" key="4">
    <source>
        <dbReference type="ARBA" id="ARBA00023242"/>
    </source>
</evidence>
<dbReference type="STRING" id="1036611.A0A1L9PZ32"/>
<protein>
    <recommendedName>
        <fullName evidence="6">Xylanolytic transcriptional activator regulatory domain-containing protein</fullName>
    </recommendedName>
</protein>
<keyword evidence="2" id="KW-0238">DNA-binding</keyword>
<keyword evidence="1" id="KW-0805">Transcription regulation</keyword>
<sequence length="618" mass="68908">MPALSGGCGFCLSHHIRCDLLNGNSPCLTCRDYGIKCPPGDETDDSVSMTDAGESPMEEVIHTPEAHEQGRFDIERIHWMAPLDHYKSVAHDLLGFPVPGIPDIPQPTEKTTLLPPFIQKLPSLADEDADYLKAKGVFSLPDERLQNELLRTFVLHVHPYLPVLDLPPFLQAIADNNGHSSVSLLLMYAVMFSAIAFVDPTHIQRAGYTSRKAARQEFFRKARVLYDFDVERDRIVLIQTVLLMTYWHENQDDPKDFRHWLEIALSQAALAMPIKEHGQRTRASTFTSPGLWKRLWWCMYTRDRLNSLNLRRSPVIKDAEFTVPLPTLSDFDIAIYPPSVLAMPILGACEVLRNPTQQQHLATLFIEKANLCCTISGIIFPITNAAVFAPAVFTHYIAALDDWHKNLPKEVQYHPPPSRTALSEGERALFAYRAWLEMIYLAASGALHRQNQAQSQKSLQSGDSSSEPTNTCADGIRSVTQSIAGVADGLDQLDLVHCLPTTTVGLLTPVLATHFMNIRSETPDLWRNAFQSLYQCLKVLEKLGEVYELAESMAGFFQATICGDVNANTSMSTSTSESENGEGRERAFLQRTLTAEELDGFARLVWGGANGLAEVVIE</sequence>
<dbReference type="AlphaFoldDB" id="A0A1L9PZ32"/>
<feature type="region of interest" description="Disordered" evidence="5">
    <location>
        <begin position="452"/>
        <end position="471"/>
    </location>
</feature>
<dbReference type="OrthoDB" id="4451586at2759"/>
<proteinExistence type="predicted"/>
<dbReference type="EMBL" id="KV878135">
    <property type="protein sequence ID" value="OJJ06696.1"/>
    <property type="molecule type" value="Genomic_DNA"/>
</dbReference>
<name>A0A1L9PZ32_ASPVE</name>
<evidence type="ECO:0000256" key="5">
    <source>
        <dbReference type="SAM" id="MobiDB-lite"/>
    </source>
</evidence>
<dbReference type="Pfam" id="PF04082">
    <property type="entry name" value="Fungal_trans"/>
    <property type="match status" value="1"/>
</dbReference>
<dbReference type="PANTHER" id="PTHR47425">
    <property type="entry name" value="FARB-RELATED"/>
    <property type="match status" value="1"/>
</dbReference>
<feature type="domain" description="Xylanolytic transcriptional activator regulatory" evidence="6">
    <location>
        <begin position="257"/>
        <end position="332"/>
    </location>
</feature>
<keyword evidence="8" id="KW-1185">Reference proteome</keyword>
<evidence type="ECO:0000259" key="6">
    <source>
        <dbReference type="SMART" id="SM00906"/>
    </source>
</evidence>
<keyword evidence="3" id="KW-0804">Transcription</keyword>
<dbReference type="SMART" id="SM00906">
    <property type="entry name" value="Fungal_trans"/>
    <property type="match status" value="1"/>
</dbReference>
<accession>A0A1L9PZ32</accession>
<gene>
    <name evidence="7" type="ORF">ASPVEDRAFT_46055</name>
</gene>
<evidence type="ECO:0000256" key="1">
    <source>
        <dbReference type="ARBA" id="ARBA00023015"/>
    </source>
</evidence>
<dbReference type="InterPro" id="IPR052761">
    <property type="entry name" value="Fungal_Detox/Toxin_TFs"/>
</dbReference>
<evidence type="ECO:0000256" key="2">
    <source>
        <dbReference type="ARBA" id="ARBA00023125"/>
    </source>
</evidence>
<dbReference type="RefSeq" id="XP_040672458.1">
    <property type="nucleotide sequence ID" value="XM_040813458.1"/>
</dbReference>
<dbReference type="GO" id="GO:0000981">
    <property type="term" value="F:DNA-binding transcription factor activity, RNA polymerase II-specific"/>
    <property type="evidence" value="ECO:0007669"/>
    <property type="project" value="InterPro"/>
</dbReference>
<dbReference type="GO" id="GO:0008270">
    <property type="term" value="F:zinc ion binding"/>
    <property type="evidence" value="ECO:0007669"/>
    <property type="project" value="InterPro"/>
</dbReference>